<comment type="caution">
    <text evidence="2">The sequence shown here is derived from an EMBL/GenBank/DDBJ whole genome shotgun (WGS) entry which is preliminary data.</text>
</comment>
<organism evidence="2 3">
    <name type="scientific">Lactuca sativa</name>
    <name type="common">Garden lettuce</name>
    <dbReference type="NCBI Taxonomy" id="4236"/>
    <lineage>
        <taxon>Eukaryota</taxon>
        <taxon>Viridiplantae</taxon>
        <taxon>Streptophyta</taxon>
        <taxon>Embryophyta</taxon>
        <taxon>Tracheophyta</taxon>
        <taxon>Spermatophyta</taxon>
        <taxon>Magnoliopsida</taxon>
        <taxon>eudicotyledons</taxon>
        <taxon>Gunneridae</taxon>
        <taxon>Pentapetalae</taxon>
        <taxon>asterids</taxon>
        <taxon>campanulids</taxon>
        <taxon>Asterales</taxon>
        <taxon>Asteraceae</taxon>
        <taxon>Cichorioideae</taxon>
        <taxon>Cichorieae</taxon>
        <taxon>Lactucinae</taxon>
        <taxon>Lactuca</taxon>
    </lineage>
</organism>
<dbReference type="PANTHER" id="PTHR47718">
    <property type="entry name" value="OS01G0519700 PROTEIN"/>
    <property type="match status" value="1"/>
</dbReference>
<dbReference type="InterPro" id="IPR004330">
    <property type="entry name" value="FAR1_DNA_bnd_dom"/>
</dbReference>
<accession>A0A9R1WB81</accession>
<reference evidence="2 3" key="1">
    <citation type="journal article" date="2017" name="Nat. Commun.">
        <title>Genome assembly with in vitro proximity ligation data and whole-genome triplication in lettuce.</title>
        <authorList>
            <person name="Reyes-Chin-Wo S."/>
            <person name="Wang Z."/>
            <person name="Yang X."/>
            <person name="Kozik A."/>
            <person name="Arikit S."/>
            <person name="Song C."/>
            <person name="Xia L."/>
            <person name="Froenicke L."/>
            <person name="Lavelle D.O."/>
            <person name="Truco M.J."/>
            <person name="Xia R."/>
            <person name="Zhu S."/>
            <person name="Xu C."/>
            <person name="Xu H."/>
            <person name="Xu X."/>
            <person name="Cox K."/>
            <person name="Korf I."/>
            <person name="Meyers B.C."/>
            <person name="Michelmore R.W."/>
        </authorList>
    </citation>
    <scope>NUCLEOTIDE SEQUENCE [LARGE SCALE GENOMIC DNA]</scope>
    <source>
        <strain evidence="3">cv. Salinas</strain>
        <tissue evidence="2">Seedlings</tissue>
    </source>
</reference>
<evidence type="ECO:0000313" key="2">
    <source>
        <dbReference type="EMBL" id="KAJ0220608.1"/>
    </source>
</evidence>
<proteinExistence type="predicted"/>
<dbReference type="PANTHER" id="PTHR47718:SF12">
    <property type="entry name" value="PROTEIN FAR1-RELATED SEQUENCE"/>
    <property type="match status" value="1"/>
</dbReference>
<evidence type="ECO:0000313" key="3">
    <source>
        <dbReference type="Proteomes" id="UP000235145"/>
    </source>
</evidence>
<sequence>MKRINVHQCSEEGSCENFKFDVRMRFKSLPSAIEMYRTYAVMAGFDVRLYTQREVGDYIKYKYVVYNRNGKPTIKYLDGKNKKNSKYKATGCQANIIFHPVKGTTDFMIYKFVELHNHEFLDPYHLRISRKIYYSNKELIIRASTVKIGATKAYKLKASFKGGFEHVKGKVTDYKILKRDVGGIISYKDAQLIVNKMIERKDHYPNYSFYYKCDENKILKSMFRADDTDKAYYNEFGDVISFDAVFHTNNTESIESYKWLLECFLKAHVKQPVLVITDQDAIVKRVIESKKIQQTCLECHLEPNVFERRRELLISEFCLEDKRWFRDMFEIRKFWIHVFFKEMSMCGLMKTTSRSESINPFFNSYS</sequence>
<gene>
    <name evidence="2" type="ORF">LSAT_V11C200095940</name>
</gene>
<dbReference type="Pfam" id="PF03101">
    <property type="entry name" value="FAR1"/>
    <property type="match status" value="1"/>
</dbReference>
<dbReference type="EMBL" id="NBSK02000002">
    <property type="protein sequence ID" value="KAJ0220608.1"/>
    <property type="molecule type" value="Genomic_DNA"/>
</dbReference>
<evidence type="ECO:0000259" key="1">
    <source>
        <dbReference type="Pfam" id="PF03101"/>
    </source>
</evidence>
<feature type="domain" description="FAR1" evidence="1">
    <location>
        <begin position="35"/>
        <end position="121"/>
    </location>
</feature>
<dbReference type="AlphaFoldDB" id="A0A9R1WB81"/>
<name>A0A9R1WB81_LACSA</name>
<keyword evidence="3" id="KW-1185">Reference proteome</keyword>
<dbReference type="Proteomes" id="UP000235145">
    <property type="component" value="Unassembled WGS sequence"/>
</dbReference>
<protein>
    <recommendedName>
        <fullName evidence="1">FAR1 domain-containing protein</fullName>
    </recommendedName>
</protein>